<evidence type="ECO:0000259" key="3">
    <source>
        <dbReference type="Pfam" id="PF12850"/>
    </source>
</evidence>
<evidence type="ECO:0000256" key="1">
    <source>
        <dbReference type="ARBA" id="ARBA00008950"/>
    </source>
</evidence>
<dbReference type="Pfam" id="PF12850">
    <property type="entry name" value="Metallophos_2"/>
    <property type="match status" value="1"/>
</dbReference>
<dbReference type="Gene3D" id="3.60.21.10">
    <property type="match status" value="1"/>
</dbReference>
<dbReference type="Proteomes" id="UP000798488">
    <property type="component" value="Unassembled WGS sequence"/>
</dbReference>
<dbReference type="GO" id="GO:0016787">
    <property type="term" value="F:hydrolase activity"/>
    <property type="evidence" value="ECO:0007669"/>
    <property type="project" value="UniProtKB-UniRule"/>
</dbReference>
<dbReference type="GO" id="GO:0046872">
    <property type="term" value="F:metal ion binding"/>
    <property type="evidence" value="ECO:0007669"/>
    <property type="project" value="UniProtKB-KW"/>
</dbReference>
<dbReference type="InterPro" id="IPR000979">
    <property type="entry name" value="Phosphodiesterase_MJ0936/Vps29"/>
</dbReference>
<dbReference type="InterPro" id="IPR029052">
    <property type="entry name" value="Metallo-depent_PP-like"/>
</dbReference>
<dbReference type="SUPFAM" id="SSF56300">
    <property type="entry name" value="Metallo-dependent phosphatases"/>
    <property type="match status" value="1"/>
</dbReference>
<dbReference type="CDD" id="cd00841">
    <property type="entry name" value="MPP_YfcE"/>
    <property type="match status" value="1"/>
</dbReference>
<evidence type="ECO:0000313" key="5">
    <source>
        <dbReference type="Proteomes" id="UP000798488"/>
    </source>
</evidence>
<comment type="caution">
    <text evidence="4">The sequence shown here is derived from an EMBL/GenBank/DDBJ whole genome shotgun (WGS) entry which is preliminary data.</text>
</comment>
<accession>A0A9D2WQU2</accession>
<comment type="cofactor">
    <cofactor evidence="2">
        <name>a divalent metal cation</name>
        <dbReference type="ChEBI" id="CHEBI:60240"/>
    </cofactor>
</comment>
<keyword evidence="2" id="KW-0479">Metal-binding</keyword>
<dbReference type="InterPro" id="IPR041802">
    <property type="entry name" value="MPP_YfcE"/>
</dbReference>
<name>A0A9D2WQU2_9FIRM</name>
<feature type="domain" description="Calcineurin-like phosphoesterase" evidence="3">
    <location>
        <begin position="8"/>
        <end position="151"/>
    </location>
</feature>
<comment type="similarity">
    <text evidence="1 2">Belongs to the metallophosphoesterase superfamily. YfcE family.</text>
</comment>
<protein>
    <recommendedName>
        <fullName evidence="2">Phosphoesterase</fullName>
        <ecNumber evidence="2">3.1.4.-</ecNumber>
    </recommendedName>
</protein>
<dbReference type="AlphaFoldDB" id="A0A9D2WQU2"/>
<evidence type="ECO:0000256" key="2">
    <source>
        <dbReference type="RuleBase" id="RU362039"/>
    </source>
</evidence>
<keyword evidence="4" id="KW-0378">Hydrolase</keyword>
<sequence>MERGNVVRVGVISDTHGSISIAVKAIKQMGKIDALIHAGDYYSDALRIGSMLEVPVYAVPGNCDAQCRGQDELILKLGGCKILVTHGHFYRVKHTFQSLNYRAQELEVQVVVFGHTHVPANICENNVCLFNPGSTSRPPAGLAASYGILEIGPAFTKGEIYTLTE</sequence>
<reference evidence="4" key="1">
    <citation type="submission" date="2016-02" db="EMBL/GenBank/DDBJ databases">
        <title>Draft Genome Sequence of Sporotomaculum syntrophicum Strain FB, a Syntrophic Benzoate Degrader.</title>
        <authorList>
            <person name="Nobu M.K."/>
            <person name="Narihiro T."/>
            <person name="Qiu Y.-L."/>
            <person name="Ohashi A."/>
            <person name="Liu W.-T."/>
            <person name="Yuji S."/>
        </authorList>
    </citation>
    <scope>NUCLEOTIDE SEQUENCE</scope>
    <source>
        <strain evidence="4">FB</strain>
    </source>
</reference>
<evidence type="ECO:0000313" key="4">
    <source>
        <dbReference type="EMBL" id="KAF1085398.1"/>
    </source>
</evidence>
<dbReference type="NCBIfam" id="TIGR00040">
    <property type="entry name" value="yfcE"/>
    <property type="match status" value="1"/>
</dbReference>
<keyword evidence="5" id="KW-1185">Reference proteome</keyword>
<dbReference type="InterPro" id="IPR024654">
    <property type="entry name" value="Calcineurin-like_PHP_lpxH"/>
</dbReference>
<gene>
    <name evidence="4" type="primary">yfcE</name>
    <name evidence="4" type="ORF">SPSYN_01537</name>
</gene>
<dbReference type="PANTHER" id="PTHR11124">
    <property type="entry name" value="VACUOLAR SORTING PROTEIN VPS29"/>
    <property type="match status" value="1"/>
</dbReference>
<dbReference type="EMBL" id="LSRS01000003">
    <property type="protein sequence ID" value="KAF1085398.1"/>
    <property type="molecule type" value="Genomic_DNA"/>
</dbReference>
<proteinExistence type="inferred from homology"/>
<dbReference type="EC" id="3.1.4.-" evidence="2"/>
<organism evidence="4 5">
    <name type="scientific">Sporotomaculum syntrophicum</name>
    <dbReference type="NCBI Taxonomy" id="182264"/>
    <lineage>
        <taxon>Bacteria</taxon>
        <taxon>Bacillati</taxon>
        <taxon>Bacillota</taxon>
        <taxon>Clostridia</taxon>
        <taxon>Eubacteriales</taxon>
        <taxon>Desulfallaceae</taxon>
        <taxon>Sporotomaculum</taxon>
    </lineage>
</organism>